<sequence>MQQNIDEQQYYDKQKKRLSISRAYMLQRWVFRLYICIVLLLLFILVVGALASKTAWGAFIVSSAMPWQLILPGALVVGFLFIFTDTFIQSREEEWFRYYGSQIIATVVAFDEVYIWRWARRFFSVNEYRLKLEWTSPQSGQVYHFSRRVRDSKLPTQGAQIPVLIDPADPTYYLQEDFKRSYD</sequence>
<proteinExistence type="predicted"/>
<dbReference type="Proteomes" id="UP000287188">
    <property type="component" value="Unassembled WGS sequence"/>
</dbReference>
<name>A0A402AUV7_9CHLR</name>
<dbReference type="AlphaFoldDB" id="A0A402AUV7"/>
<accession>A0A402AUV7</accession>
<keyword evidence="3" id="KW-1185">Reference proteome</keyword>
<organism evidence="2 3">
    <name type="scientific">Dictyobacter kobayashii</name>
    <dbReference type="NCBI Taxonomy" id="2014872"/>
    <lineage>
        <taxon>Bacteria</taxon>
        <taxon>Bacillati</taxon>
        <taxon>Chloroflexota</taxon>
        <taxon>Ktedonobacteria</taxon>
        <taxon>Ktedonobacterales</taxon>
        <taxon>Dictyobacteraceae</taxon>
        <taxon>Dictyobacter</taxon>
    </lineage>
</organism>
<evidence type="ECO:0000256" key="1">
    <source>
        <dbReference type="SAM" id="Phobius"/>
    </source>
</evidence>
<evidence type="ECO:0000313" key="2">
    <source>
        <dbReference type="EMBL" id="GCE22839.1"/>
    </source>
</evidence>
<dbReference type="OrthoDB" id="159477at2"/>
<dbReference type="RefSeq" id="WP_126556204.1">
    <property type="nucleotide sequence ID" value="NZ_BIFS01000002.1"/>
</dbReference>
<reference evidence="3" key="1">
    <citation type="submission" date="2018-12" db="EMBL/GenBank/DDBJ databases">
        <title>Tengunoibacter tsumagoiensis gen. nov., sp. nov., Dictyobacter kobayashii sp. nov., D. alpinus sp. nov., and D. joshuensis sp. nov. and description of Dictyobacteraceae fam. nov. within the order Ktedonobacterales isolated from Tengu-no-mugimeshi.</title>
        <authorList>
            <person name="Wang C.M."/>
            <person name="Zheng Y."/>
            <person name="Sakai Y."/>
            <person name="Toyoda A."/>
            <person name="Minakuchi Y."/>
            <person name="Abe K."/>
            <person name="Yokota A."/>
            <person name="Yabe S."/>
        </authorList>
    </citation>
    <scope>NUCLEOTIDE SEQUENCE [LARGE SCALE GENOMIC DNA]</scope>
    <source>
        <strain evidence="3">Uno11</strain>
    </source>
</reference>
<evidence type="ECO:0000313" key="3">
    <source>
        <dbReference type="Proteomes" id="UP000287188"/>
    </source>
</evidence>
<keyword evidence="1" id="KW-0812">Transmembrane</keyword>
<gene>
    <name evidence="2" type="ORF">KDK_66390</name>
</gene>
<protein>
    <submittedName>
        <fullName evidence="2">Uncharacterized protein</fullName>
    </submittedName>
</protein>
<keyword evidence="1" id="KW-0472">Membrane</keyword>
<dbReference type="EMBL" id="BIFS01000002">
    <property type="protein sequence ID" value="GCE22839.1"/>
    <property type="molecule type" value="Genomic_DNA"/>
</dbReference>
<feature type="transmembrane region" description="Helical" evidence="1">
    <location>
        <begin position="69"/>
        <end position="88"/>
    </location>
</feature>
<keyword evidence="1" id="KW-1133">Transmembrane helix</keyword>
<comment type="caution">
    <text evidence="2">The sequence shown here is derived from an EMBL/GenBank/DDBJ whole genome shotgun (WGS) entry which is preliminary data.</text>
</comment>
<feature type="transmembrane region" description="Helical" evidence="1">
    <location>
        <begin position="29"/>
        <end position="49"/>
    </location>
</feature>